<dbReference type="AlphaFoldDB" id="A0A942E612"/>
<organism evidence="1 2">
    <name type="scientific">Pseudaminobacter soli</name>
    <name type="common">ex Zhang et al. 2022</name>
    <dbReference type="NCBI Taxonomy" id="2831468"/>
    <lineage>
        <taxon>Bacteria</taxon>
        <taxon>Pseudomonadati</taxon>
        <taxon>Pseudomonadota</taxon>
        <taxon>Alphaproteobacteria</taxon>
        <taxon>Hyphomicrobiales</taxon>
        <taxon>Phyllobacteriaceae</taxon>
        <taxon>Pseudaminobacter</taxon>
    </lineage>
</organism>
<dbReference type="Proteomes" id="UP000680348">
    <property type="component" value="Unassembled WGS sequence"/>
</dbReference>
<reference evidence="1" key="1">
    <citation type="submission" date="2021-04" db="EMBL/GenBank/DDBJ databases">
        <title>Pseudaminobacter soli sp. nov., isolated from paddy soil contaminated by heavy metals.</title>
        <authorList>
            <person name="Zhang K."/>
        </authorList>
    </citation>
    <scope>NUCLEOTIDE SEQUENCE</scope>
    <source>
        <strain evidence="1">19-2017</strain>
    </source>
</reference>
<keyword evidence="2" id="KW-1185">Reference proteome</keyword>
<proteinExistence type="predicted"/>
<dbReference type="Pfam" id="PF06169">
    <property type="entry name" value="DUF982"/>
    <property type="match status" value="1"/>
</dbReference>
<dbReference type="EMBL" id="JAGWCR010000012">
    <property type="protein sequence ID" value="MBS3651180.1"/>
    <property type="molecule type" value="Genomic_DNA"/>
</dbReference>
<evidence type="ECO:0000313" key="2">
    <source>
        <dbReference type="Proteomes" id="UP000680348"/>
    </source>
</evidence>
<comment type="caution">
    <text evidence="1">The sequence shown here is derived from an EMBL/GenBank/DDBJ whole genome shotgun (WGS) entry which is preliminary data.</text>
</comment>
<dbReference type="Gene3D" id="6.10.250.730">
    <property type="match status" value="1"/>
</dbReference>
<gene>
    <name evidence="1" type="ORF">KEU06_21435</name>
</gene>
<name>A0A942E612_9HYPH</name>
<protein>
    <submittedName>
        <fullName evidence="1">DUF982 domain-containing protein</fullName>
    </submittedName>
</protein>
<sequence>MMLFSEPVEVVSASEIHVVSDTDEAIDWLRDKWPTFRGPRHADAFASMIMARQGKETPDLAREAFVAAAKEADILVHT</sequence>
<dbReference type="InterPro" id="IPR010385">
    <property type="entry name" value="DUF982"/>
</dbReference>
<dbReference type="RefSeq" id="WP_188256726.1">
    <property type="nucleotide sequence ID" value="NZ_JABVCF010000012.1"/>
</dbReference>
<accession>A0A942E612</accession>
<evidence type="ECO:0000313" key="1">
    <source>
        <dbReference type="EMBL" id="MBS3651180.1"/>
    </source>
</evidence>